<feature type="region of interest" description="Disordered" evidence="1">
    <location>
        <begin position="1"/>
        <end position="80"/>
    </location>
</feature>
<feature type="compositionally biased region" description="Low complexity" evidence="1">
    <location>
        <begin position="61"/>
        <end position="70"/>
    </location>
</feature>
<comment type="caution">
    <text evidence="2">The sequence shown here is derived from an EMBL/GenBank/DDBJ whole genome shotgun (WGS) entry which is preliminary data.</text>
</comment>
<evidence type="ECO:0000313" key="2">
    <source>
        <dbReference type="EMBL" id="KAL3730125.1"/>
    </source>
</evidence>
<dbReference type="AlphaFoldDB" id="A0ABD3K2Y6"/>
<keyword evidence="3" id="KW-1185">Reference proteome</keyword>
<dbReference type="Proteomes" id="UP001634007">
    <property type="component" value="Unassembled WGS sequence"/>
</dbReference>
<sequence length="110" mass="12349">MIGERDHELGTAHRLDSKSTRGENPAAERRAERGASRRRYLRRRRRPQAERRRSGGGATGGEAAAAAAELGFKRPPRPVRPPFVAVRKPFWEGCSVYGKKGFCPGRRRQP</sequence>
<feature type="compositionally biased region" description="Basic and acidic residues" evidence="1">
    <location>
        <begin position="1"/>
        <end position="35"/>
    </location>
</feature>
<feature type="compositionally biased region" description="Basic residues" evidence="1">
    <location>
        <begin position="36"/>
        <end position="46"/>
    </location>
</feature>
<proteinExistence type="predicted"/>
<accession>A0ABD3K2Y6</accession>
<evidence type="ECO:0000313" key="3">
    <source>
        <dbReference type="Proteomes" id="UP001634007"/>
    </source>
</evidence>
<organism evidence="2 3">
    <name type="scientific">Eucalyptus globulus</name>
    <name type="common">Tasmanian blue gum</name>
    <dbReference type="NCBI Taxonomy" id="34317"/>
    <lineage>
        <taxon>Eukaryota</taxon>
        <taxon>Viridiplantae</taxon>
        <taxon>Streptophyta</taxon>
        <taxon>Embryophyta</taxon>
        <taxon>Tracheophyta</taxon>
        <taxon>Spermatophyta</taxon>
        <taxon>Magnoliopsida</taxon>
        <taxon>eudicotyledons</taxon>
        <taxon>Gunneridae</taxon>
        <taxon>Pentapetalae</taxon>
        <taxon>rosids</taxon>
        <taxon>malvids</taxon>
        <taxon>Myrtales</taxon>
        <taxon>Myrtaceae</taxon>
        <taxon>Myrtoideae</taxon>
        <taxon>Eucalypteae</taxon>
        <taxon>Eucalyptus</taxon>
    </lineage>
</organism>
<name>A0ABD3K2Y6_EUCGL</name>
<dbReference type="EMBL" id="JBJKBG010000007">
    <property type="protein sequence ID" value="KAL3730125.1"/>
    <property type="molecule type" value="Genomic_DNA"/>
</dbReference>
<reference evidence="2 3" key="1">
    <citation type="submission" date="2024-11" db="EMBL/GenBank/DDBJ databases">
        <title>Chromosome-level genome assembly of Eucalyptus globulus Labill. provides insights into its genome evolution.</title>
        <authorList>
            <person name="Li X."/>
        </authorList>
    </citation>
    <scope>NUCLEOTIDE SEQUENCE [LARGE SCALE GENOMIC DNA]</scope>
    <source>
        <strain evidence="2">CL2024</strain>
        <tissue evidence="2">Fresh tender leaves</tissue>
    </source>
</reference>
<gene>
    <name evidence="2" type="ORF">ACJRO7_027170</name>
</gene>
<protein>
    <submittedName>
        <fullName evidence="2">Uncharacterized protein</fullName>
    </submittedName>
</protein>
<evidence type="ECO:0000256" key="1">
    <source>
        <dbReference type="SAM" id="MobiDB-lite"/>
    </source>
</evidence>